<comment type="subcellular location">
    <subcellularLocation>
        <location evidence="1">Cell membrane</location>
        <topology evidence="1">Multi-pass membrane protein</topology>
    </subcellularLocation>
</comment>
<feature type="transmembrane region" description="Helical" evidence="6">
    <location>
        <begin position="190"/>
        <end position="210"/>
    </location>
</feature>
<name>A0ABW8K7C0_9GAMM</name>
<evidence type="ECO:0000256" key="1">
    <source>
        <dbReference type="ARBA" id="ARBA00004651"/>
    </source>
</evidence>
<dbReference type="RefSeq" id="WP_379983607.1">
    <property type="nucleotide sequence ID" value="NZ_JADIKD010000012.1"/>
</dbReference>
<evidence type="ECO:0000259" key="7">
    <source>
        <dbReference type="Pfam" id="PF05231"/>
    </source>
</evidence>
<evidence type="ECO:0000256" key="4">
    <source>
        <dbReference type="ARBA" id="ARBA00022989"/>
    </source>
</evidence>
<dbReference type="EMBL" id="JADIKD010000012">
    <property type="protein sequence ID" value="MFK2918777.1"/>
    <property type="molecule type" value="Genomic_DNA"/>
</dbReference>
<feature type="transmembrane region" description="Helical" evidence="6">
    <location>
        <begin position="73"/>
        <end position="95"/>
    </location>
</feature>
<dbReference type="InterPro" id="IPR007895">
    <property type="entry name" value="MASE1"/>
</dbReference>
<evidence type="ECO:0000256" key="5">
    <source>
        <dbReference type="ARBA" id="ARBA00023136"/>
    </source>
</evidence>
<evidence type="ECO:0000313" key="9">
    <source>
        <dbReference type="Proteomes" id="UP001620408"/>
    </source>
</evidence>
<dbReference type="Pfam" id="PF05231">
    <property type="entry name" value="MASE1"/>
    <property type="match status" value="1"/>
</dbReference>
<gene>
    <name evidence="8" type="ORF">ISS97_16010</name>
</gene>
<keyword evidence="3 6" id="KW-0812">Transmembrane</keyword>
<dbReference type="Proteomes" id="UP001620408">
    <property type="component" value="Unassembled WGS sequence"/>
</dbReference>
<proteinExistence type="predicted"/>
<keyword evidence="2" id="KW-1003">Cell membrane</keyword>
<reference evidence="8 9" key="1">
    <citation type="submission" date="2020-10" db="EMBL/GenBank/DDBJ databases">
        <title>Phylogeny of dyella-like bacteria.</title>
        <authorList>
            <person name="Fu J."/>
        </authorList>
    </citation>
    <scope>NUCLEOTIDE SEQUENCE [LARGE SCALE GENOMIC DNA]</scope>
    <source>
        <strain evidence="8 9">BB4</strain>
    </source>
</reference>
<organism evidence="8 9">
    <name type="scientific">Dyella koreensis</name>
    <dbReference type="NCBI Taxonomy" id="311235"/>
    <lineage>
        <taxon>Bacteria</taxon>
        <taxon>Pseudomonadati</taxon>
        <taxon>Pseudomonadota</taxon>
        <taxon>Gammaproteobacteria</taxon>
        <taxon>Lysobacterales</taxon>
        <taxon>Rhodanobacteraceae</taxon>
        <taxon>Dyella</taxon>
    </lineage>
</organism>
<evidence type="ECO:0000313" key="8">
    <source>
        <dbReference type="EMBL" id="MFK2918777.1"/>
    </source>
</evidence>
<evidence type="ECO:0000256" key="3">
    <source>
        <dbReference type="ARBA" id="ARBA00022692"/>
    </source>
</evidence>
<evidence type="ECO:0000256" key="2">
    <source>
        <dbReference type="ARBA" id="ARBA00022475"/>
    </source>
</evidence>
<keyword evidence="4 6" id="KW-1133">Transmembrane helix</keyword>
<keyword evidence="5 6" id="KW-0472">Membrane</keyword>
<evidence type="ECO:0000256" key="6">
    <source>
        <dbReference type="SAM" id="Phobius"/>
    </source>
</evidence>
<protein>
    <submittedName>
        <fullName evidence="8">MASE1 domain-containing protein</fullName>
    </submittedName>
</protein>
<feature type="transmembrane region" description="Helical" evidence="6">
    <location>
        <begin position="146"/>
        <end position="170"/>
    </location>
</feature>
<feature type="domain" description="MASE1" evidence="7">
    <location>
        <begin position="5"/>
        <end position="284"/>
    </location>
</feature>
<feature type="transmembrane region" description="Helical" evidence="6">
    <location>
        <begin position="240"/>
        <end position="258"/>
    </location>
</feature>
<feature type="transmembrane region" description="Helical" evidence="6">
    <location>
        <begin position="107"/>
        <end position="126"/>
    </location>
</feature>
<sequence>MARFGWVRYLLVALAYAACYVMLRSVSVSNWNLPASLRLACLLLLPYRYWPALMLGEAMPVGYQAWTLHEQYGLAWATFAAFPPIVLCAPVVAWFRRSTRILQIDGRVDLALLLASALVCAVLTAMGNSLALTSVQLPHGAPAPTLTVQIVFGYFLGNYLGALTLTPVVFAMRGWLGGGFAWSKVLRNDFLRDVAVGLLPALAVLVWLGSIGTSDTMQVCRIFMFLPVAWLAWRHGWQGAAIGGGIASCVVAFTSAVLRDPSVIQAQAIIAFAITTLLMFGSRITLPALQGEERRERVDREHGLLLAQQGLYQEELRMRNAAEALEHVSQSVRDMQNRLLERLRVVLPANEERAYSRQAALAQHEMHRLTNALYPRVWRERGEPSPLQEGPVALAAAAVGATYQCALMGQDLDHLASDVHMALYRLAAESLVYALSRQPTRHVDLVVRGGHSQGHRWVVMRMDCHRAAASDGGTRLAQEQWKKAMSLLGTSGQGIDTIRERAQIYGGGAHVRESASGLRITILLHDALRATRHTAGGPEQPRATAH</sequence>
<keyword evidence="9" id="KW-1185">Reference proteome</keyword>
<feature type="transmembrane region" description="Helical" evidence="6">
    <location>
        <begin position="6"/>
        <end position="23"/>
    </location>
</feature>
<accession>A0ABW8K7C0</accession>
<comment type="caution">
    <text evidence="8">The sequence shown here is derived from an EMBL/GenBank/DDBJ whole genome shotgun (WGS) entry which is preliminary data.</text>
</comment>
<feature type="transmembrane region" description="Helical" evidence="6">
    <location>
        <begin position="264"/>
        <end position="286"/>
    </location>
</feature>